<proteinExistence type="predicted"/>
<dbReference type="InterPro" id="IPR029058">
    <property type="entry name" value="AB_hydrolase_fold"/>
</dbReference>
<dbReference type="Proteomes" id="UP001336314">
    <property type="component" value="Unassembled WGS sequence"/>
</dbReference>
<dbReference type="Pfam" id="PF12697">
    <property type="entry name" value="Abhydrolase_6"/>
    <property type="match status" value="1"/>
</dbReference>
<feature type="domain" description="AB hydrolase-1" evidence="1">
    <location>
        <begin position="64"/>
        <end position="303"/>
    </location>
</feature>
<reference evidence="2 3" key="1">
    <citation type="submission" date="2023-07" db="EMBL/GenBank/DDBJ databases">
        <title>Alkalimonas sp., MEB108 novel, alkaliphilic bacterium isolated from Lonar Lake, India.</title>
        <authorList>
            <person name="Joshi A."/>
            <person name="Thite S."/>
        </authorList>
    </citation>
    <scope>NUCLEOTIDE SEQUENCE [LARGE SCALE GENOMIC DNA]</scope>
    <source>
        <strain evidence="2 3">MEB108</strain>
    </source>
</reference>
<dbReference type="RefSeq" id="WP_330129994.1">
    <property type="nucleotide sequence ID" value="NZ_JAUHLI010000018.1"/>
</dbReference>
<name>A0ABU7J8W1_9GAMM</name>
<keyword evidence="3" id="KW-1185">Reference proteome</keyword>
<dbReference type="PRINTS" id="PR00111">
    <property type="entry name" value="ABHYDROLASE"/>
</dbReference>
<dbReference type="GO" id="GO:0016787">
    <property type="term" value="F:hydrolase activity"/>
    <property type="evidence" value="ECO:0007669"/>
    <property type="project" value="UniProtKB-KW"/>
</dbReference>
<dbReference type="SUPFAM" id="SSF53474">
    <property type="entry name" value="alpha/beta-Hydrolases"/>
    <property type="match status" value="1"/>
</dbReference>
<dbReference type="Gene3D" id="3.40.50.1820">
    <property type="entry name" value="alpha/beta hydrolase"/>
    <property type="match status" value="1"/>
</dbReference>
<protein>
    <submittedName>
        <fullName evidence="2">Alpha/beta hydrolase</fullName>
    </submittedName>
</protein>
<dbReference type="PANTHER" id="PTHR46438:SF11">
    <property type="entry name" value="LIPASE-RELATED"/>
    <property type="match status" value="1"/>
</dbReference>
<accession>A0ABU7J8W1</accession>
<organism evidence="2 3">
    <name type="scientific">Alkalimonas cellulosilytica</name>
    <dbReference type="NCBI Taxonomy" id="3058395"/>
    <lineage>
        <taxon>Bacteria</taxon>
        <taxon>Pseudomonadati</taxon>
        <taxon>Pseudomonadota</taxon>
        <taxon>Gammaproteobacteria</taxon>
        <taxon>Alkalimonas</taxon>
    </lineage>
</organism>
<keyword evidence="2" id="KW-0378">Hydrolase</keyword>
<evidence type="ECO:0000313" key="3">
    <source>
        <dbReference type="Proteomes" id="UP001336314"/>
    </source>
</evidence>
<dbReference type="InterPro" id="IPR000073">
    <property type="entry name" value="AB_hydrolase_1"/>
</dbReference>
<evidence type="ECO:0000313" key="2">
    <source>
        <dbReference type="EMBL" id="MEE2002946.1"/>
    </source>
</evidence>
<dbReference type="EMBL" id="JAUHLI010000018">
    <property type="protein sequence ID" value="MEE2002946.1"/>
    <property type="molecule type" value="Genomic_DNA"/>
</dbReference>
<comment type="caution">
    <text evidence="2">The sequence shown here is derived from an EMBL/GenBank/DDBJ whole genome shotgun (WGS) entry which is preliminary data.</text>
</comment>
<dbReference type="PANTHER" id="PTHR46438">
    <property type="entry name" value="ALPHA/BETA-HYDROLASES SUPERFAMILY PROTEIN"/>
    <property type="match status" value="1"/>
</dbReference>
<gene>
    <name evidence="2" type="ORF">QWY20_15925</name>
</gene>
<sequence>MWRWLFRLLLLCLLIAGYVSYQLVRYPDISPERLLSHYTDGQVQQRLISGQPLYYQDQGKGQAIVLLHSHFFSMQMWDPIADELARYYRVIRFDLTSHGLTGPALDNDYSLDRDIELLRGLIEALAPGPVVLVGSSLGGNIAIGYSARYPEQVKALVLQNSGGFRKADSRGGRGEDLPAWADYLLYMLPRAAYNRFLQWMIVDDSLITPQLQWQFHDNFRRQGNRKAEMQRIRQFKEGGAATQLQQLTLPVLIQWGEANPQLPVAMTELFVEALVQAASVQVITYPNTGHVLPLERPAESLADLRHFLQQLPGSRLEPAEQEPANDTL</sequence>
<evidence type="ECO:0000259" key="1">
    <source>
        <dbReference type="Pfam" id="PF12697"/>
    </source>
</evidence>